<gene>
    <name evidence="8" type="ORF">GBM96_09160</name>
</gene>
<dbReference type="SUPFAM" id="SSF51905">
    <property type="entry name" value="FAD/NAD(P)-binding domain"/>
    <property type="match status" value="1"/>
</dbReference>
<name>A0AAI9SAS6_9BURK</name>
<feature type="transmembrane region" description="Helical" evidence="5">
    <location>
        <begin position="39"/>
        <end position="55"/>
    </location>
</feature>
<feature type="signal peptide" evidence="6">
    <location>
        <begin position="1"/>
        <end position="29"/>
    </location>
</feature>
<dbReference type="SUPFAM" id="SSF56425">
    <property type="entry name" value="Succinate dehydrogenase/fumarate reductase flavoprotein, catalytic domain"/>
    <property type="match status" value="1"/>
</dbReference>
<keyword evidence="2" id="KW-0285">Flavoprotein</keyword>
<dbReference type="InterPro" id="IPR027477">
    <property type="entry name" value="Succ_DH/fumarate_Rdtase_cat_sf"/>
</dbReference>
<keyword evidence="5" id="KW-0472">Membrane</keyword>
<dbReference type="InterPro" id="IPR036188">
    <property type="entry name" value="FAD/NAD-bd_sf"/>
</dbReference>
<dbReference type="GO" id="GO:0008202">
    <property type="term" value="P:steroid metabolic process"/>
    <property type="evidence" value="ECO:0007669"/>
    <property type="project" value="UniProtKB-ARBA"/>
</dbReference>
<keyword evidence="5" id="KW-0812">Transmembrane</keyword>
<evidence type="ECO:0000256" key="4">
    <source>
        <dbReference type="ARBA" id="ARBA00023002"/>
    </source>
</evidence>
<evidence type="ECO:0000256" key="3">
    <source>
        <dbReference type="ARBA" id="ARBA00022827"/>
    </source>
</evidence>
<keyword evidence="6" id="KW-0732">Signal</keyword>
<feature type="chain" id="PRO_5042619252" evidence="6">
    <location>
        <begin position="30"/>
        <end position="525"/>
    </location>
</feature>
<sequence length="525" mass="56636">MMKITRRQLLGSAAATAAVVAAPAGVAEAAVVEKKTDLVIIGAGLGGLAAGFAAVRKGVKPIILEKEDFLGGAGLFPEGSLGVGTRYQKEHGIHTTVQQVLDAALQYHHYRCDPSVLRVLIEESKETIDQIQDLGIEFRGIRTMYDKNESLMTWHLFKGGAAGVITKFVKEIESRGGEIRKRTPATKLIVDQGRVVGVEASGPDGKVIIHARKVIIATGGFAANKEMLAQNVFDSSAIGMVEPIWLRGPVVDGRTGDGIRMAQLVGAGLAGMHTVAGNAPYLPDNPPIKQFGEIPELTQGRCALAQPWLWVDHTGRRFFNESRGSVFVDVYNAMTSAGGVSYTIFDQEKMDRLINKGAVLPFNAIVLAGTPLKELPKTWKVGMERGWAFKADTIEELALQIGVPPQNLLDTIKKQNGYAEKGVDPEFGKKPEHLEKFNLEKGPYYALKAIRCFFLTLGGVQVTPRFEAKTPQGDVIPNLYVVGQDMGGLYDSSYDLRCEGSASSFAMTSGRVAALNALADIEKGI</sequence>
<keyword evidence="4" id="KW-0560">Oxidoreductase</keyword>
<evidence type="ECO:0000256" key="1">
    <source>
        <dbReference type="ARBA" id="ARBA00001974"/>
    </source>
</evidence>
<dbReference type="PANTHER" id="PTHR43400:SF10">
    <property type="entry name" value="3-OXOSTEROID 1-DEHYDROGENASE"/>
    <property type="match status" value="1"/>
</dbReference>
<proteinExistence type="predicted"/>
<evidence type="ECO:0000259" key="7">
    <source>
        <dbReference type="Pfam" id="PF00890"/>
    </source>
</evidence>
<reference evidence="8 9" key="1">
    <citation type="submission" date="2019-10" db="EMBL/GenBank/DDBJ databases">
        <title>Genome diversity of Sutterella seckii.</title>
        <authorList>
            <person name="Chaplin A.V."/>
            <person name="Sokolova S.R."/>
            <person name="Mosin K.A."/>
            <person name="Ivanova E.L."/>
            <person name="Kochetkova T.O."/>
            <person name="Goltsov A.Y."/>
            <person name="Trofimov D.Y."/>
            <person name="Efimov B.A."/>
        </authorList>
    </citation>
    <scope>NUCLEOTIDE SEQUENCE [LARGE SCALE GENOMIC DNA]</scope>
    <source>
        <strain evidence="8 9">ASD3426</strain>
    </source>
</reference>
<dbReference type="GO" id="GO:0016491">
    <property type="term" value="F:oxidoreductase activity"/>
    <property type="evidence" value="ECO:0007669"/>
    <property type="project" value="UniProtKB-KW"/>
</dbReference>
<dbReference type="PROSITE" id="PS51318">
    <property type="entry name" value="TAT"/>
    <property type="match status" value="1"/>
</dbReference>
<keyword evidence="3" id="KW-0274">FAD</keyword>
<dbReference type="Gene3D" id="3.50.50.60">
    <property type="entry name" value="FAD/NAD(P)-binding domain"/>
    <property type="match status" value="1"/>
</dbReference>
<dbReference type="AlphaFoldDB" id="A0AAI9SAS6"/>
<dbReference type="Proteomes" id="UP000469462">
    <property type="component" value="Unassembled WGS sequence"/>
</dbReference>
<dbReference type="PANTHER" id="PTHR43400">
    <property type="entry name" value="FUMARATE REDUCTASE"/>
    <property type="match status" value="1"/>
</dbReference>
<dbReference type="InterPro" id="IPR006311">
    <property type="entry name" value="TAT_signal"/>
</dbReference>
<protein>
    <submittedName>
        <fullName evidence="8">FAD-dependent oxidoreductase</fullName>
    </submittedName>
</protein>
<dbReference type="InterPro" id="IPR003953">
    <property type="entry name" value="FAD-dep_OxRdtase_2_FAD-bd"/>
</dbReference>
<keyword evidence="5" id="KW-1133">Transmembrane helix</keyword>
<comment type="caution">
    <text evidence="8">The sequence shown here is derived from an EMBL/GenBank/DDBJ whole genome shotgun (WGS) entry which is preliminary data.</text>
</comment>
<accession>A0AAI9SAS6</accession>
<keyword evidence="9" id="KW-1185">Reference proteome</keyword>
<evidence type="ECO:0000256" key="6">
    <source>
        <dbReference type="SAM" id="SignalP"/>
    </source>
</evidence>
<comment type="cofactor">
    <cofactor evidence="1">
        <name>FAD</name>
        <dbReference type="ChEBI" id="CHEBI:57692"/>
    </cofactor>
</comment>
<evidence type="ECO:0000256" key="5">
    <source>
        <dbReference type="SAM" id="Phobius"/>
    </source>
</evidence>
<feature type="domain" description="FAD-dependent oxidoreductase 2 FAD-binding" evidence="7">
    <location>
        <begin position="37"/>
        <end position="495"/>
    </location>
</feature>
<evidence type="ECO:0000313" key="8">
    <source>
        <dbReference type="EMBL" id="KAB7650389.1"/>
    </source>
</evidence>
<dbReference type="Gene3D" id="3.90.700.10">
    <property type="entry name" value="Succinate dehydrogenase/fumarate reductase flavoprotein, catalytic domain"/>
    <property type="match status" value="1"/>
</dbReference>
<dbReference type="InterPro" id="IPR050315">
    <property type="entry name" value="FAD-oxidoreductase_2"/>
</dbReference>
<evidence type="ECO:0000256" key="2">
    <source>
        <dbReference type="ARBA" id="ARBA00022630"/>
    </source>
</evidence>
<dbReference type="EMBL" id="WEHW01000040">
    <property type="protein sequence ID" value="KAB7650389.1"/>
    <property type="molecule type" value="Genomic_DNA"/>
</dbReference>
<organism evidence="8 9">
    <name type="scientific">Sutterella seckii</name>
    <dbReference type="NCBI Taxonomy" id="1944635"/>
    <lineage>
        <taxon>Bacteria</taxon>
        <taxon>Pseudomonadati</taxon>
        <taxon>Pseudomonadota</taxon>
        <taxon>Betaproteobacteria</taxon>
        <taxon>Burkholderiales</taxon>
        <taxon>Sutterellaceae</taxon>
        <taxon>Sutterella</taxon>
    </lineage>
</organism>
<evidence type="ECO:0000313" key="9">
    <source>
        <dbReference type="Proteomes" id="UP000469462"/>
    </source>
</evidence>
<dbReference type="Pfam" id="PF00890">
    <property type="entry name" value="FAD_binding_2"/>
    <property type="match status" value="1"/>
</dbReference>